<keyword evidence="2" id="KW-1185">Reference proteome</keyword>
<gene>
    <name evidence="1" type="ORF">CTI12_AA282100</name>
</gene>
<keyword evidence="1" id="KW-0328">Glycosyltransferase</keyword>
<dbReference type="OrthoDB" id="106623at2759"/>
<accession>A0A2U1NCE6</accession>
<comment type="caution">
    <text evidence="1">The sequence shown here is derived from an EMBL/GenBank/DDBJ whole genome shotgun (WGS) entry which is preliminary data.</text>
</comment>
<keyword evidence="1" id="KW-0808">Transferase</keyword>
<evidence type="ECO:0000313" key="2">
    <source>
        <dbReference type="Proteomes" id="UP000245207"/>
    </source>
</evidence>
<dbReference type="Proteomes" id="UP000245207">
    <property type="component" value="Unassembled WGS sequence"/>
</dbReference>
<protein>
    <submittedName>
        <fullName evidence="1">Uracil phosphoribosyltransferase</fullName>
    </submittedName>
</protein>
<evidence type="ECO:0000313" key="1">
    <source>
        <dbReference type="EMBL" id="PWA71168.1"/>
    </source>
</evidence>
<proteinExistence type="predicted"/>
<reference evidence="1 2" key="1">
    <citation type="journal article" date="2018" name="Mol. Plant">
        <title>The genome of Artemisia annua provides insight into the evolution of Asteraceae family and artemisinin biosynthesis.</title>
        <authorList>
            <person name="Shen Q."/>
            <person name="Zhang L."/>
            <person name="Liao Z."/>
            <person name="Wang S."/>
            <person name="Yan T."/>
            <person name="Shi P."/>
            <person name="Liu M."/>
            <person name="Fu X."/>
            <person name="Pan Q."/>
            <person name="Wang Y."/>
            <person name="Lv Z."/>
            <person name="Lu X."/>
            <person name="Zhang F."/>
            <person name="Jiang W."/>
            <person name="Ma Y."/>
            <person name="Chen M."/>
            <person name="Hao X."/>
            <person name="Li L."/>
            <person name="Tang Y."/>
            <person name="Lv G."/>
            <person name="Zhou Y."/>
            <person name="Sun X."/>
            <person name="Brodelius P.E."/>
            <person name="Rose J.K.C."/>
            <person name="Tang K."/>
        </authorList>
    </citation>
    <scope>NUCLEOTIDE SEQUENCE [LARGE SCALE GENOMIC DNA]</scope>
    <source>
        <strain evidence="2">cv. Huhao1</strain>
        <tissue evidence="1">Leaf</tissue>
    </source>
</reference>
<organism evidence="1 2">
    <name type="scientific">Artemisia annua</name>
    <name type="common">Sweet wormwood</name>
    <dbReference type="NCBI Taxonomy" id="35608"/>
    <lineage>
        <taxon>Eukaryota</taxon>
        <taxon>Viridiplantae</taxon>
        <taxon>Streptophyta</taxon>
        <taxon>Embryophyta</taxon>
        <taxon>Tracheophyta</taxon>
        <taxon>Spermatophyta</taxon>
        <taxon>Magnoliopsida</taxon>
        <taxon>eudicotyledons</taxon>
        <taxon>Gunneridae</taxon>
        <taxon>Pentapetalae</taxon>
        <taxon>asterids</taxon>
        <taxon>campanulids</taxon>
        <taxon>Asterales</taxon>
        <taxon>Asteraceae</taxon>
        <taxon>Asteroideae</taxon>
        <taxon>Anthemideae</taxon>
        <taxon>Artemisiinae</taxon>
        <taxon>Artemisia</taxon>
    </lineage>
</organism>
<name>A0A2U1NCE6_ARTAN</name>
<dbReference type="EMBL" id="PKPP01003122">
    <property type="protein sequence ID" value="PWA71168.1"/>
    <property type="molecule type" value="Genomic_DNA"/>
</dbReference>
<dbReference type="GO" id="GO:0016757">
    <property type="term" value="F:glycosyltransferase activity"/>
    <property type="evidence" value="ECO:0007669"/>
    <property type="project" value="UniProtKB-KW"/>
</dbReference>
<sequence>MPLLATTEKKPAVLDKRMLVFVPPHPLIKHWVSVLRNEQTPCPIFNTDSAFLFSV</sequence>
<dbReference type="AlphaFoldDB" id="A0A2U1NCE6"/>
<dbReference type="STRING" id="35608.A0A2U1NCE6"/>